<feature type="transmembrane region" description="Helical" evidence="1">
    <location>
        <begin position="342"/>
        <end position="360"/>
    </location>
</feature>
<dbReference type="EMBL" id="FQWQ01000003">
    <property type="protein sequence ID" value="SHH50528.1"/>
    <property type="molecule type" value="Genomic_DNA"/>
</dbReference>
<dbReference type="PANTHER" id="PTHR31605:SF0">
    <property type="entry name" value="GLYCEROL-3-PHOSPHATE O-ACYLTRANSFERASE 1"/>
    <property type="match status" value="1"/>
</dbReference>
<dbReference type="SMART" id="SM00563">
    <property type="entry name" value="PlsC"/>
    <property type="match status" value="1"/>
</dbReference>
<evidence type="ECO:0000259" key="2">
    <source>
        <dbReference type="SMART" id="SM00563"/>
    </source>
</evidence>
<dbReference type="Pfam" id="PF01553">
    <property type="entry name" value="Acyltransferase"/>
    <property type="match status" value="1"/>
</dbReference>
<dbReference type="Proteomes" id="UP000184212">
    <property type="component" value="Unassembled WGS sequence"/>
</dbReference>
<accession>A0A1M5TIL5</accession>
<dbReference type="PANTHER" id="PTHR31605">
    <property type="entry name" value="GLYCEROL-3-PHOSPHATE O-ACYLTRANSFERASE 1"/>
    <property type="match status" value="1"/>
</dbReference>
<protein>
    <submittedName>
        <fullName evidence="3">Acyltransferase</fullName>
    </submittedName>
</protein>
<feature type="transmembrane region" description="Helical" evidence="1">
    <location>
        <begin position="283"/>
        <end position="302"/>
    </location>
</feature>
<sequence>MFALAFYVSLKQYCRLALRLFFRQWQVRFVAPLPKGPVIFVANHQSAFMDAILVICSSAANPWSIARANIFGKPWAVKALTLVQIKPLYRFRDGFSTMRKNDAAMEEYAQMLINGKSLLIFAEGNDDGYWKLRPLQKGFARIALRAEEKSNYTLGLTIVPVGIQYEDHAKFRSRVLVTFGEAIPVVSHQAASTDNGRSPKDELDTDTLMNKTSDGLKPLMLHIAGDGDEYERKVSYLYQHHVTQNDLAAQLAADQAIVKNIPANLENIAPVRTKKSWPWLNPLFLYAFINHLLPGSIITWFVKKKVHNEQFHSSIQYAFGLVLVPLFYGLQTGLFFSITHSGLWSLIYFISLPISLSLTGRKLVVSPLA</sequence>
<dbReference type="InterPro" id="IPR002123">
    <property type="entry name" value="Plipid/glycerol_acylTrfase"/>
</dbReference>
<dbReference type="SUPFAM" id="SSF69593">
    <property type="entry name" value="Glycerol-3-phosphate (1)-acyltransferase"/>
    <property type="match status" value="1"/>
</dbReference>
<feature type="domain" description="Phospholipid/glycerol acyltransferase" evidence="2">
    <location>
        <begin position="38"/>
        <end position="166"/>
    </location>
</feature>
<organism evidence="3 4">
    <name type="scientific">Chryseolinea serpens</name>
    <dbReference type="NCBI Taxonomy" id="947013"/>
    <lineage>
        <taxon>Bacteria</taxon>
        <taxon>Pseudomonadati</taxon>
        <taxon>Bacteroidota</taxon>
        <taxon>Cytophagia</taxon>
        <taxon>Cytophagales</taxon>
        <taxon>Fulvivirgaceae</taxon>
        <taxon>Chryseolinea</taxon>
    </lineage>
</organism>
<keyword evidence="3" id="KW-0012">Acyltransferase</keyword>
<evidence type="ECO:0000313" key="3">
    <source>
        <dbReference type="EMBL" id="SHH50528.1"/>
    </source>
</evidence>
<keyword evidence="1" id="KW-0472">Membrane</keyword>
<dbReference type="InterPro" id="IPR052744">
    <property type="entry name" value="GPAT/DAPAT"/>
</dbReference>
<keyword evidence="4" id="KW-1185">Reference proteome</keyword>
<evidence type="ECO:0000256" key="1">
    <source>
        <dbReference type="SAM" id="Phobius"/>
    </source>
</evidence>
<name>A0A1M5TIL5_9BACT</name>
<keyword evidence="1" id="KW-0812">Transmembrane</keyword>
<keyword evidence="1" id="KW-1133">Transmembrane helix</keyword>
<keyword evidence="3" id="KW-0808">Transferase</keyword>
<gene>
    <name evidence="3" type="ORF">SAMN04488109_4101</name>
</gene>
<dbReference type="GO" id="GO:0008654">
    <property type="term" value="P:phospholipid biosynthetic process"/>
    <property type="evidence" value="ECO:0007669"/>
    <property type="project" value="TreeGrafter"/>
</dbReference>
<dbReference type="GO" id="GO:0004366">
    <property type="term" value="F:glycerol-3-phosphate O-acyltransferase activity"/>
    <property type="evidence" value="ECO:0007669"/>
    <property type="project" value="TreeGrafter"/>
</dbReference>
<reference evidence="3 4" key="1">
    <citation type="submission" date="2016-11" db="EMBL/GenBank/DDBJ databases">
        <authorList>
            <person name="Jaros S."/>
            <person name="Januszkiewicz K."/>
            <person name="Wedrychowicz H."/>
        </authorList>
    </citation>
    <scope>NUCLEOTIDE SEQUENCE [LARGE SCALE GENOMIC DNA]</scope>
    <source>
        <strain evidence="3 4">DSM 24574</strain>
    </source>
</reference>
<dbReference type="RefSeq" id="WP_073137732.1">
    <property type="nucleotide sequence ID" value="NZ_FQWQ01000003.1"/>
</dbReference>
<dbReference type="OrthoDB" id="9806008at2"/>
<proteinExistence type="predicted"/>
<dbReference type="GO" id="GO:0016287">
    <property type="term" value="F:glycerone-phosphate O-acyltransferase activity"/>
    <property type="evidence" value="ECO:0007669"/>
    <property type="project" value="TreeGrafter"/>
</dbReference>
<feature type="transmembrane region" description="Helical" evidence="1">
    <location>
        <begin position="314"/>
        <end position="336"/>
    </location>
</feature>
<dbReference type="AlphaFoldDB" id="A0A1M5TIL5"/>
<dbReference type="STRING" id="947013.SAMN04488109_4101"/>
<evidence type="ECO:0000313" key="4">
    <source>
        <dbReference type="Proteomes" id="UP000184212"/>
    </source>
</evidence>